<evidence type="ECO:0000313" key="2">
    <source>
        <dbReference type="EMBL" id="SFP20946.1"/>
    </source>
</evidence>
<organism evidence="2 3">
    <name type="scientific">Amycolatopsis rubida</name>
    <dbReference type="NCBI Taxonomy" id="112413"/>
    <lineage>
        <taxon>Bacteria</taxon>
        <taxon>Bacillati</taxon>
        <taxon>Actinomycetota</taxon>
        <taxon>Actinomycetes</taxon>
        <taxon>Pseudonocardiales</taxon>
        <taxon>Pseudonocardiaceae</taxon>
        <taxon>Amycolatopsis</taxon>
    </lineage>
</organism>
<dbReference type="Proteomes" id="UP000199137">
    <property type="component" value="Unassembled WGS sequence"/>
</dbReference>
<accession>A0A1I5NHX1</accession>
<name>A0A1I5NHX1_9PSEU</name>
<gene>
    <name evidence="2" type="ORF">SAMN05421854_104390</name>
</gene>
<dbReference type="AlphaFoldDB" id="A0A1I5NHX1"/>
<feature type="region of interest" description="Disordered" evidence="1">
    <location>
        <begin position="70"/>
        <end position="92"/>
    </location>
</feature>
<proteinExistence type="predicted"/>
<sequence>MLAPVGRVPLPLDEVALLQPDDQAGAHPHEPGDVVLGPGEALLDHGERPEMFGLQPGFAQVLANSFARSAPSTMSRKAEVSGKELSVATPVL</sequence>
<evidence type="ECO:0000256" key="1">
    <source>
        <dbReference type="SAM" id="MobiDB-lite"/>
    </source>
</evidence>
<dbReference type="STRING" id="112413.SAMN05421854_104390"/>
<reference evidence="2 3" key="1">
    <citation type="submission" date="2016-10" db="EMBL/GenBank/DDBJ databases">
        <authorList>
            <person name="de Groot N.N."/>
        </authorList>
    </citation>
    <scope>NUCLEOTIDE SEQUENCE [LARGE SCALE GENOMIC DNA]</scope>
    <source>
        <strain evidence="2 3">DSM 44637</strain>
    </source>
</reference>
<dbReference type="EMBL" id="FOWC01000004">
    <property type="protein sequence ID" value="SFP20946.1"/>
    <property type="molecule type" value="Genomic_DNA"/>
</dbReference>
<evidence type="ECO:0000313" key="3">
    <source>
        <dbReference type="Proteomes" id="UP000199137"/>
    </source>
</evidence>
<protein>
    <submittedName>
        <fullName evidence="2">Uncharacterized protein</fullName>
    </submittedName>
</protein>